<proteinExistence type="predicted"/>
<protein>
    <submittedName>
        <fullName evidence="2">Uncharacterized protein</fullName>
    </submittedName>
</protein>
<accession>A0ABP0YXZ0</accession>
<name>A0ABP0YXZ0_9ROSI</name>
<dbReference type="Proteomes" id="UP001642487">
    <property type="component" value="Chromosome 6"/>
</dbReference>
<keyword evidence="3" id="KW-1185">Reference proteome</keyword>
<organism evidence="2 3">
    <name type="scientific">Citrullus colocynthis</name>
    <name type="common">colocynth</name>
    <dbReference type="NCBI Taxonomy" id="252529"/>
    <lineage>
        <taxon>Eukaryota</taxon>
        <taxon>Viridiplantae</taxon>
        <taxon>Streptophyta</taxon>
        <taxon>Embryophyta</taxon>
        <taxon>Tracheophyta</taxon>
        <taxon>Spermatophyta</taxon>
        <taxon>Magnoliopsida</taxon>
        <taxon>eudicotyledons</taxon>
        <taxon>Gunneridae</taxon>
        <taxon>Pentapetalae</taxon>
        <taxon>rosids</taxon>
        <taxon>fabids</taxon>
        <taxon>Cucurbitales</taxon>
        <taxon>Cucurbitaceae</taxon>
        <taxon>Benincaseae</taxon>
        <taxon>Citrullus</taxon>
    </lineage>
</organism>
<gene>
    <name evidence="2" type="ORF">CITCOLO1_LOCUS16635</name>
</gene>
<feature type="region of interest" description="Disordered" evidence="1">
    <location>
        <begin position="136"/>
        <end position="159"/>
    </location>
</feature>
<evidence type="ECO:0000256" key="1">
    <source>
        <dbReference type="SAM" id="MobiDB-lite"/>
    </source>
</evidence>
<reference evidence="2 3" key="1">
    <citation type="submission" date="2024-03" db="EMBL/GenBank/DDBJ databases">
        <authorList>
            <person name="Gkanogiannis A."/>
            <person name="Becerra Lopez-Lavalle L."/>
        </authorList>
    </citation>
    <scope>NUCLEOTIDE SEQUENCE [LARGE SCALE GENOMIC DNA]</scope>
</reference>
<feature type="region of interest" description="Disordered" evidence="1">
    <location>
        <begin position="1"/>
        <end position="29"/>
    </location>
</feature>
<dbReference type="EMBL" id="OZ021740">
    <property type="protein sequence ID" value="CAK9324401.1"/>
    <property type="molecule type" value="Genomic_DNA"/>
</dbReference>
<sequence length="159" mass="18082">MSDLLSLYDGRERKGSKSQSHSMASKGDLYTERELRRKEAYPLIDNNIIKLTHRSNVLRGENRARTSTILTIVPESKLYGWIWMMLVSSTKAAEFHSLRPEPLDICGQKGKTETDKMLADKITSKNKVTLYTKNHKQKAKRSHKTNLGCKGNGFTSSHN</sequence>
<evidence type="ECO:0000313" key="3">
    <source>
        <dbReference type="Proteomes" id="UP001642487"/>
    </source>
</evidence>
<evidence type="ECO:0000313" key="2">
    <source>
        <dbReference type="EMBL" id="CAK9324401.1"/>
    </source>
</evidence>